<dbReference type="HAMAP" id="MF_01416">
    <property type="entry name" value="ATP_synth_delta_bact"/>
    <property type="match status" value="1"/>
</dbReference>
<dbReference type="Proteomes" id="UP000012073">
    <property type="component" value="Unassembled WGS sequence"/>
</dbReference>
<dbReference type="AlphaFoldDB" id="R7QQS6"/>
<accession>R7QQS6</accession>
<dbReference type="GO" id="GO:0046933">
    <property type="term" value="F:proton-transporting ATP synthase activity, rotational mechanism"/>
    <property type="evidence" value="ECO:0007669"/>
    <property type="project" value="InterPro"/>
</dbReference>
<dbReference type="Pfam" id="PF00213">
    <property type="entry name" value="OSCP"/>
    <property type="match status" value="1"/>
</dbReference>
<dbReference type="Gene3D" id="1.10.520.20">
    <property type="entry name" value="N-terminal domain of the delta subunit of the F1F0-ATP synthase"/>
    <property type="match status" value="1"/>
</dbReference>
<organism evidence="8 9">
    <name type="scientific">Chondrus crispus</name>
    <name type="common">Carrageen Irish moss</name>
    <name type="synonym">Polymorpha crispa</name>
    <dbReference type="NCBI Taxonomy" id="2769"/>
    <lineage>
        <taxon>Eukaryota</taxon>
        <taxon>Rhodophyta</taxon>
        <taxon>Florideophyceae</taxon>
        <taxon>Rhodymeniophycidae</taxon>
        <taxon>Gigartinales</taxon>
        <taxon>Gigartinaceae</taxon>
        <taxon>Chondrus</taxon>
    </lineage>
</organism>
<comment type="subcellular location">
    <subcellularLocation>
        <location evidence="1">Membrane</location>
    </subcellularLocation>
</comment>
<evidence type="ECO:0000256" key="6">
    <source>
        <dbReference type="ARBA" id="ARBA00023136"/>
    </source>
</evidence>
<proteinExistence type="inferred from homology"/>
<comment type="similarity">
    <text evidence="2">Belongs to the ATPase delta chain family.</text>
</comment>
<dbReference type="NCBIfam" id="TIGR01145">
    <property type="entry name" value="ATP_synt_delta"/>
    <property type="match status" value="1"/>
</dbReference>
<dbReference type="GeneID" id="17317776"/>
<evidence type="ECO:0000313" key="9">
    <source>
        <dbReference type="Proteomes" id="UP000012073"/>
    </source>
</evidence>
<dbReference type="OrthoDB" id="1262810at2759"/>
<keyword evidence="4" id="KW-0375">Hydrogen ion transport</keyword>
<reference evidence="9" key="1">
    <citation type="journal article" date="2013" name="Proc. Natl. Acad. Sci. U.S.A.">
        <title>Genome structure and metabolic features in the red seaweed Chondrus crispus shed light on evolution of the Archaeplastida.</title>
        <authorList>
            <person name="Collen J."/>
            <person name="Porcel B."/>
            <person name="Carre W."/>
            <person name="Ball S.G."/>
            <person name="Chaparro C."/>
            <person name="Tonon T."/>
            <person name="Barbeyron T."/>
            <person name="Michel G."/>
            <person name="Noel B."/>
            <person name="Valentin K."/>
            <person name="Elias M."/>
            <person name="Artiguenave F."/>
            <person name="Arun A."/>
            <person name="Aury J.M."/>
            <person name="Barbosa-Neto J.F."/>
            <person name="Bothwell J.H."/>
            <person name="Bouget F.Y."/>
            <person name="Brillet L."/>
            <person name="Cabello-Hurtado F."/>
            <person name="Capella-Gutierrez S."/>
            <person name="Charrier B."/>
            <person name="Cladiere L."/>
            <person name="Cock J.M."/>
            <person name="Coelho S.M."/>
            <person name="Colleoni C."/>
            <person name="Czjzek M."/>
            <person name="Da Silva C."/>
            <person name="Delage L."/>
            <person name="Denoeud F."/>
            <person name="Deschamps P."/>
            <person name="Dittami S.M."/>
            <person name="Gabaldon T."/>
            <person name="Gachon C.M."/>
            <person name="Groisillier A."/>
            <person name="Herve C."/>
            <person name="Jabbari K."/>
            <person name="Katinka M."/>
            <person name="Kloareg B."/>
            <person name="Kowalczyk N."/>
            <person name="Labadie K."/>
            <person name="Leblanc C."/>
            <person name="Lopez P.J."/>
            <person name="McLachlan D.H."/>
            <person name="Meslet-Cladiere L."/>
            <person name="Moustafa A."/>
            <person name="Nehr Z."/>
            <person name="Nyvall Collen P."/>
            <person name="Panaud O."/>
            <person name="Partensky F."/>
            <person name="Poulain J."/>
            <person name="Rensing S.A."/>
            <person name="Rousvoal S."/>
            <person name="Samson G."/>
            <person name="Symeonidi A."/>
            <person name="Weissenbach J."/>
            <person name="Zambounis A."/>
            <person name="Wincker P."/>
            <person name="Boyen C."/>
        </authorList>
    </citation>
    <scope>NUCLEOTIDE SEQUENCE [LARGE SCALE GENOMIC DNA]</scope>
    <source>
        <strain evidence="9">cv. Stackhouse</strain>
    </source>
</reference>
<keyword evidence="3" id="KW-0813">Transport</keyword>
<dbReference type="InterPro" id="IPR000711">
    <property type="entry name" value="ATPase_OSCP/dsu"/>
</dbReference>
<evidence type="ECO:0000256" key="2">
    <source>
        <dbReference type="ARBA" id="ARBA00007046"/>
    </source>
</evidence>
<keyword evidence="7" id="KW-0066">ATP synthesis</keyword>
<gene>
    <name evidence="8" type="ORF">CHC_T00006782001</name>
</gene>
<keyword evidence="5" id="KW-0406">Ion transport</keyword>
<keyword evidence="6" id="KW-0472">Membrane</keyword>
<dbReference type="OMA" id="VTTNWIN"/>
<dbReference type="SUPFAM" id="SSF47928">
    <property type="entry name" value="N-terminal domain of the delta subunit of the F1F0-ATP synthase"/>
    <property type="match status" value="1"/>
</dbReference>
<keyword evidence="9" id="KW-1185">Reference proteome</keyword>
<dbReference type="RefSeq" id="XP_005710034.1">
    <property type="nucleotide sequence ID" value="XM_005709977.1"/>
</dbReference>
<protein>
    <submittedName>
        <fullName evidence="8">Uncharacterized protein</fullName>
    </submittedName>
</protein>
<evidence type="ECO:0000256" key="4">
    <source>
        <dbReference type="ARBA" id="ARBA00022781"/>
    </source>
</evidence>
<dbReference type="STRING" id="2769.R7QQS6"/>
<evidence type="ECO:0000256" key="3">
    <source>
        <dbReference type="ARBA" id="ARBA00022448"/>
    </source>
</evidence>
<name>R7QQS6_CHOCR</name>
<dbReference type="EMBL" id="HG002070">
    <property type="protein sequence ID" value="CDF39740.1"/>
    <property type="molecule type" value="Genomic_DNA"/>
</dbReference>
<dbReference type="PhylomeDB" id="R7QQS6"/>
<evidence type="ECO:0000313" key="8">
    <source>
        <dbReference type="EMBL" id="CDF39740.1"/>
    </source>
</evidence>
<dbReference type="InterPro" id="IPR026015">
    <property type="entry name" value="ATP_synth_OSCP/delta_N_sf"/>
</dbReference>
<evidence type="ECO:0000256" key="5">
    <source>
        <dbReference type="ARBA" id="ARBA00023065"/>
    </source>
</evidence>
<dbReference type="GO" id="GO:0016020">
    <property type="term" value="C:membrane"/>
    <property type="evidence" value="ECO:0007669"/>
    <property type="project" value="UniProtKB-SubCell"/>
</dbReference>
<evidence type="ECO:0000256" key="1">
    <source>
        <dbReference type="ARBA" id="ARBA00004370"/>
    </source>
</evidence>
<dbReference type="Gramene" id="CDF39740">
    <property type="protein sequence ID" value="CDF39740"/>
    <property type="gene ID" value="CHC_T00006782001"/>
</dbReference>
<evidence type="ECO:0000256" key="7">
    <source>
        <dbReference type="ARBA" id="ARBA00023310"/>
    </source>
</evidence>
<sequence length="218" mass="23969">MFRLPTSLPARALARSLSRRLSTAVAAEVEIPRAVDTAGRYATALYNAARKTGSLDAVIGDVSRMQNMTTENATLERFLANPTLPRTAKTEVVSDIVRKAAFSDIFSHFFIVMAENGRTGETTKTLQSFQDIIAALKGEVVVKVTTTMPLSDWELALLKKEIKARFFADKPNAELTVETAIDQSLLGGLTIMVGDRFMDLSTRTELRKLQEVILKSVS</sequence>
<dbReference type="KEGG" id="ccp:CHC_T00006782001"/>
<dbReference type="PANTHER" id="PTHR11910">
    <property type="entry name" value="ATP SYNTHASE DELTA CHAIN"/>
    <property type="match status" value="1"/>
</dbReference>
<dbReference type="PRINTS" id="PR00125">
    <property type="entry name" value="ATPASEDELTA"/>
</dbReference>